<dbReference type="KEGG" id="hdi:HDIA_3814"/>
<evidence type="ECO:0000313" key="2">
    <source>
        <dbReference type="EMBL" id="SON57355.1"/>
    </source>
</evidence>
<dbReference type="OrthoDB" id="9808254at2"/>
<dbReference type="Proteomes" id="UP000223606">
    <property type="component" value="Chromosome 1"/>
</dbReference>
<gene>
    <name evidence="2" type="ORF">HDIA_3814</name>
</gene>
<keyword evidence="3" id="KW-1185">Reference proteome</keyword>
<keyword evidence="1" id="KW-0732">Signal</keyword>
<evidence type="ECO:0000256" key="1">
    <source>
        <dbReference type="SAM" id="SignalP"/>
    </source>
</evidence>
<dbReference type="EMBL" id="LT960614">
    <property type="protein sequence ID" value="SON57355.1"/>
    <property type="molecule type" value="Genomic_DNA"/>
</dbReference>
<proteinExistence type="predicted"/>
<sequence>MFDNGLKYWAAVAGCVAGLSAGATDALAAEPSSVVELFTSQGCSSCPPADKVLGKLADDPKILALSFSVDYWDYLGWKDTFANPDYSARQRNYAASRGDNSVYTPQAVINGRVHVVGSRENDIRTEVRDLDRGGDGLTVRVTAELTGDRLVVTIPDGPKLHGADPTVWLVTYESRASVPIGRGENAGRTVTYSNIVRRLQPIGMWSGADMRIEYPVSDLMLGGADGCAVLLQQNEGGHLGPIIGAAKVKLPTS</sequence>
<reference evidence="3" key="1">
    <citation type="submission" date="2017-09" db="EMBL/GenBank/DDBJ databases">
        <title>Genome sequence of Nannocystis excedens DSM 71.</title>
        <authorList>
            <person name="Blom J."/>
        </authorList>
    </citation>
    <scope>NUCLEOTIDE SEQUENCE [LARGE SCALE GENOMIC DNA]</scope>
    <source>
        <strain evidence="3">type strain: E19</strain>
    </source>
</reference>
<organism evidence="2 3">
    <name type="scientific">Hartmannibacter diazotrophicus</name>
    <dbReference type="NCBI Taxonomy" id="1482074"/>
    <lineage>
        <taxon>Bacteria</taxon>
        <taxon>Pseudomonadati</taxon>
        <taxon>Pseudomonadota</taxon>
        <taxon>Alphaproteobacteria</taxon>
        <taxon>Hyphomicrobiales</taxon>
        <taxon>Pleomorphomonadaceae</taxon>
        <taxon>Hartmannibacter</taxon>
    </lineage>
</organism>
<name>A0A2C9DCL9_9HYPH</name>
<feature type="signal peptide" evidence="1">
    <location>
        <begin position="1"/>
        <end position="28"/>
    </location>
</feature>
<dbReference type="SUPFAM" id="SSF52833">
    <property type="entry name" value="Thioredoxin-like"/>
    <property type="match status" value="1"/>
</dbReference>
<dbReference type="PANTHER" id="PTHR36057">
    <property type="match status" value="1"/>
</dbReference>
<feature type="chain" id="PRO_5012271161" evidence="1">
    <location>
        <begin position="29"/>
        <end position="253"/>
    </location>
</feature>
<protein>
    <submittedName>
        <fullName evidence="2">Putative secreted protein</fullName>
    </submittedName>
</protein>
<dbReference type="InterPro" id="IPR010634">
    <property type="entry name" value="DUF1223"/>
</dbReference>
<dbReference type="Pfam" id="PF06764">
    <property type="entry name" value="DUF1223"/>
    <property type="match status" value="1"/>
</dbReference>
<evidence type="ECO:0000313" key="3">
    <source>
        <dbReference type="Proteomes" id="UP000223606"/>
    </source>
</evidence>
<dbReference type="AlphaFoldDB" id="A0A2C9DCL9"/>
<accession>A0A2C9DCL9</accession>
<dbReference type="PANTHER" id="PTHR36057:SF1">
    <property type="entry name" value="LIPOPROTEIN LIPID ATTACHMENT SITE-LIKE PROTEIN, PUTATIVE (DUF1223)-RELATED"/>
    <property type="match status" value="1"/>
</dbReference>
<dbReference type="RefSeq" id="WP_157775738.1">
    <property type="nucleotide sequence ID" value="NZ_LT960614.1"/>
</dbReference>
<dbReference type="InterPro" id="IPR036249">
    <property type="entry name" value="Thioredoxin-like_sf"/>
</dbReference>